<dbReference type="Proteomes" id="UP000070700">
    <property type="component" value="Unassembled WGS sequence"/>
</dbReference>
<dbReference type="GO" id="GO:0004338">
    <property type="term" value="F:glucan exo-1,3-beta-glucosidase activity"/>
    <property type="evidence" value="ECO:0007669"/>
    <property type="project" value="TreeGrafter"/>
</dbReference>
<keyword evidence="6" id="KW-0732">Signal</keyword>
<protein>
    <submittedName>
        <fullName evidence="8">Putative Exo-beta-1,3-glucanase</fullName>
    </submittedName>
</protein>
<evidence type="ECO:0000256" key="6">
    <source>
        <dbReference type="SAM" id="SignalP"/>
    </source>
</evidence>
<evidence type="ECO:0000313" key="9">
    <source>
        <dbReference type="Proteomes" id="UP000070700"/>
    </source>
</evidence>
<proteinExistence type="inferred from homology"/>
<keyword evidence="2 5" id="KW-0378">Hydrolase</keyword>
<dbReference type="AlphaFoldDB" id="A0A194XHV3"/>
<dbReference type="RefSeq" id="XP_018073707.1">
    <property type="nucleotide sequence ID" value="XM_018219608.1"/>
</dbReference>
<evidence type="ECO:0000256" key="3">
    <source>
        <dbReference type="ARBA" id="ARBA00023295"/>
    </source>
</evidence>
<dbReference type="Gene3D" id="3.20.20.80">
    <property type="entry name" value="Glycosidases"/>
    <property type="match status" value="1"/>
</dbReference>
<evidence type="ECO:0000256" key="4">
    <source>
        <dbReference type="ARBA" id="ARBA00023316"/>
    </source>
</evidence>
<dbReference type="SUPFAM" id="SSF51445">
    <property type="entry name" value="(Trans)glycosidases"/>
    <property type="match status" value="1"/>
</dbReference>
<feature type="signal peptide" evidence="6">
    <location>
        <begin position="1"/>
        <end position="18"/>
    </location>
</feature>
<feature type="chain" id="PRO_5008268268" evidence="6">
    <location>
        <begin position="19"/>
        <end position="427"/>
    </location>
</feature>
<dbReference type="GO" id="GO:0009986">
    <property type="term" value="C:cell surface"/>
    <property type="evidence" value="ECO:0007669"/>
    <property type="project" value="TreeGrafter"/>
</dbReference>
<dbReference type="PANTHER" id="PTHR31297:SF8">
    <property type="entry name" value="GLYCOSIDE HYDROLASE FAMILY 5 DOMAIN-CONTAINING PROTEIN"/>
    <property type="match status" value="1"/>
</dbReference>
<evidence type="ECO:0000313" key="8">
    <source>
        <dbReference type="EMBL" id="KUJ19352.1"/>
    </source>
</evidence>
<dbReference type="GO" id="GO:0071555">
    <property type="term" value="P:cell wall organization"/>
    <property type="evidence" value="ECO:0007669"/>
    <property type="project" value="UniProtKB-KW"/>
</dbReference>
<accession>A0A194XHV3</accession>
<dbReference type="InParanoid" id="A0A194XHV3"/>
<dbReference type="STRING" id="149040.A0A194XHV3"/>
<organism evidence="8 9">
    <name type="scientific">Mollisia scopiformis</name>
    <name type="common">Conifer needle endophyte fungus</name>
    <name type="synonym">Phialocephala scopiformis</name>
    <dbReference type="NCBI Taxonomy" id="149040"/>
    <lineage>
        <taxon>Eukaryota</taxon>
        <taxon>Fungi</taxon>
        <taxon>Dikarya</taxon>
        <taxon>Ascomycota</taxon>
        <taxon>Pezizomycotina</taxon>
        <taxon>Leotiomycetes</taxon>
        <taxon>Helotiales</taxon>
        <taxon>Mollisiaceae</taxon>
        <taxon>Mollisia</taxon>
    </lineage>
</organism>
<keyword evidence="3 5" id="KW-0326">Glycosidase</keyword>
<dbReference type="GO" id="GO:0009251">
    <property type="term" value="P:glucan catabolic process"/>
    <property type="evidence" value="ECO:0007669"/>
    <property type="project" value="TreeGrafter"/>
</dbReference>
<dbReference type="OrthoDB" id="62120at2759"/>
<evidence type="ECO:0000256" key="5">
    <source>
        <dbReference type="RuleBase" id="RU361153"/>
    </source>
</evidence>
<reference evidence="8 9" key="1">
    <citation type="submission" date="2015-10" db="EMBL/GenBank/DDBJ databases">
        <title>Full genome of DAOMC 229536 Phialocephala scopiformis, a fungal endophyte of spruce producing the potent anti-insectan compound rugulosin.</title>
        <authorList>
            <consortium name="DOE Joint Genome Institute"/>
            <person name="Walker A.K."/>
            <person name="Frasz S.L."/>
            <person name="Seifert K.A."/>
            <person name="Miller J.D."/>
            <person name="Mondo S.J."/>
            <person name="Labutti K."/>
            <person name="Lipzen A."/>
            <person name="Dockter R."/>
            <person name="Kennedy M."/>
            <person name="Grigoriev I.V."/>
            <person name="Spatafora J.W."/>
        </authorList>
    </citation>
    <scope>NUCLEOTIDE SEQUENCE [LARGE SCALE GENOMIC DNA]</scope>
    <source>
        <strain evidence="8 9">CBS 120377</strain>
    </source>
</reference>
<dbReference type="KEGG" id="psco:LY89DRAFT_731753"/>
<evidence type="ECO:0000256" key="2">
    <source>
        <dbReference type="ARBA" id="ARBA00022801"/>
    </source>
</evidence>
<dbReference type="InterPro" id="IPR017853">
    <property type="entry name" value="GH"/>
</dbReference>
<name>A0A194XHV3_MOLSC</name>
<gene>
    <name evidence="8" type="ORF">LY89DRAFT_731753</name>
</gene>
<feature type="domain" description="Glycoside hydrolase family 5" evidence="7">
    <location>
        <begin position="99"/>
        <end position="321"/>
    </location>
</feature>
<keyword evidence="4" id="KW-0961">Cell wall biogenesis/degradation</keyword>
<dbReference type="GeneID" id="28829334"/>
<evidence type="ECO:0000256" key="1">
    <source>
        <dbReference type="ARBA" id="ARBA00005641"/>
    </source>
</evidence>
<sequence length="427" mass="48085">MIFSTSVALLLAAQAVSANPLKSEKRQFPPGIGFNWGSEKLRGVNIGGWLVLEPFITPSIFQSLDQSLGIQDEWTLGQQLPGQAPGILQNHWDTWVGLSDFQKIADAGFNLVRIPIGFWAYDNANTPYVSGSAPYLDNAIGWARQTGLKVMIDLHGAPGSQNGWEHSGQAMANPGWLVDGGAYGPTSQRTLNVLNTIAQKYADPSYHDAVVAIELLNEPKGWVLNRADLRQFYREGYGRVRQVSDTVVVLHDTFFAPESYNGFMTPQDLNVQYVALDHHYYQIFDDYSVGLLPWQHRQLVCNSADQYWGADKWTFVGEWSAAMTDCAQYLNCYYGGARYDGSLDGIYHGSCAGMSTISSWDQEYKDDTRQYIEGQMDAFESQSQGWIFWNFKTETAQEWSLFDLLDNGLFPNPVTDRQFPPMCDQYW</sequence>
<dbReference type="EMBL" id="KQ947411">
    <property type="protein sequence ID" value="KUJ19352.1"/>
    <property type="molecule type" value="Genomic_DNA"/>
</dbReference>
<keyword evidence="9" id="KW-1185">Reference proteome</keyword>
<evidence type="ECO:0000259" key="7">
    <source>
        <dbReference type="Pfam" id="PF00150"/>
    </source>
</evidence>
<dbReference type="GO" id="GO:0005576">
    <property type="term" value="C:extracellular region"/>
    <property type="evidence" value="ECO:0007669"/>
    <property type="project" value="TreeGrafter"/>
</dbReference>
<dbReference type="InterPro" id="IPR050386">
    <property type="entry name" value="Glycosyl_hydrolase_5"/>
</dbReference>
<dbReference type="InterPro" id="IPR001547">
    <property type="entry name" value="Glyco_hydro_5"/>
</dbReference>
<dbReference type="PANTHER" id="PTHR31297">
    <property type="entry name" value="GLUCAN ENDO-1,6-BETA-GLUCOSIDASE B"/>
    <property type="match status" value="1"/>
</dbReference>
<dbReference type="Pfam" id="PF00150">
    <property type="entry name" value="Cellulase"/>
    <property type="match status" value="1"/>
</dbReference>
<comment type="similarity">
    <text evidence="1 5">Belongs to the glycosyl hydrolase 5 (cellulase A) family.</text>
</comment>